<feature type="compositionally biased region" description="Acidic residues" evidence="1">
    <location>
        <begin position="365"/>
        <end position="374"/>
    </location>
</feature>
<evidence type="ECO:0000256" key="1">
    <source>
        <dbReference type="SAM" id="MobiDB-lite"/>
    </source>
</evidence>
<proteinExistence type="predicted"/>
<feature type="region of interest" description="Disordered" evidence="1">
    <location>
        <begin position="204"/>
        <end position="444"/>
    </location>
</feature>
<feature type="compositionally biased region" description="Acidic residues" evidence="1">
    <location>
        <begin position="317"/>
        <end position="329"/>
    </location>
</feature>
<feature type="compositionally biased region" description="Polar residues" evidence="1">
    <location>
        <begin position="216"/>
        <end position="226"/>
    </location>
</feature>
<protein>
    <submittedName>
        <fullName evidence="4">Protein Ycf2</fullName>
    </submittedName>
</protein>
<feature type="compositionally biased region" description="Acidic residues" evidence="1">
    <location>
        <begin position="280"/>
        <end position="290"/>
    </location>
</feature>
<sequence>MEKQKRSCGQGRRKFQLSVSNAAGGSGIEGVVFLSGALAIASLVASFMIKKGRKDSNKDTTNLAVTDCGREEEDGSQGLRFILQDSNSTLHQNSCCTNHGTSTIGITQIETCELVSTQNLTTEENTMHCQQKDSHSINGHQEILISDTEQESIAMTDDYGDIEELSRPVIDHSLHKPKNVVKNDTNDSSVMETIEIEIEGEAVDVGAKPTAEEKSTMQSSLSSVPSTEEEKCSPKQSLFTAEEKEEEEKEGYSLMQSSSSAEEEEEEEEEYSLRQSSFSAEEEEEEEEEYSIMQSSFSAEEEQEEEEYSVMHSSFSAEEEEEEEEEEEYSLMQSSFSAEEEEEEEECSLMESSEECSLMQSSFSTEEEEEDEECSLMQSSFSTEDEDEEEYSPMRSSFSTEEEEEEEGYSPTESSFSTEEEEDSPLQSSFSTEGTGSSSSESNMEAIWPAEMMGVLSPESKEMTISHLISVKKFEETDTTAKIEACHYSANMLDESGSNNGKKKEETQEHVEKNDQKEHSAAKRQIWVRLGLLLLLLLLLANCLLQPNYLFNDVSFVFPMK</sequence>
<dbReference type="KEGG" id="tcc:18613607"/>
<dbReference type="AlphaFoldDB" id="A0AB32VT50"/>
<feature type="compositionally biased region" description="Acidic residues" evidence="1">
    <location>
        <begin position="261"/>
        <end position="270"/>
    </location>
</feature>
<feature type="transmembrane region" description="Helical" evidence="2">
    <location>
        <begin position="526"/>
        <end position="551"/>
    </location>
</feature>
<feature type="transmembrane region" description="Helical" evidence="2">
    <location>
        <begin position="30"/>
        <end position="49"/>
    </location>
</feature>
<organism evidence="3 4">
    <name type="scientific">Theobroma cacao</name>
    <name type="common">Cacao</name>
    <name type="synonym">Cocoa</name>
    <dbReference type="NCBI Taxonomy" id="3641"/>
    <lineage>
        <taxon>Eukaryota</taxon>
        <taxon>Viridiplantae</taxon>
        <taxon>Streptophyta</taxon>
        <taxon>Embryophyta</taxon>
        <taxon>Tracheophyta</taxon>
        <taxon>Spermatophyta</taxon>
        <taxon>Magnoliopsida</taxon>
        <taxon>eudicotyledons</taxon>
        <taxon>Gunneridae</taxon>
        <taxon>Pentapetalae</taxon>
        <taxon>rosids</taxon>
        <taxon>malvids</taxon>
        <taxon>Malvales</taxon>
        <taxon>Malvaceae</taxon>
        <taxon>Byttnerioideae</taxon>
        <taxon>Theobroma</taxon>
    </lineage>
</organism>
<feature type="compositionally biased region" description="Acidic residues" evidence="1">
    <location>
        <begin position="299"/>
        <end position="308"/>
    </location>
</feature>
<accession>A0AB32VT50</accession>
<dbReference type="RefSeq" id="XP_007050997.2">
    <property type="nucleotide sequence ID" value="XM_007050935.2"/>
</dbReference>
<reference evidence="3" key="1">
    <citation type="journal article" date="1997" name="Nucleic Acids Res.">
        <title>tRNAscan-SE: a program for improved detection of transfer RNA genes in genomic sequence.</title>
        <authorList>
            <person name="Lowe T.M."/>
            <person name="Eddy S.R."/>
        </authorList>
    </citation>
    <scope>NUCLEOTIDE SEQUENCE [LARGE SCALE GENOMIC DNA]</scope>
    <source>
        <strain evidence="3">r\B97-61/B2</strain>
    </source>
</reference>
<gene>
    <name evidence="4" type="primary">LOC18613607</name>
</gene>
<dbReference type="Proteomes" id="UP000694886">
    <property type="component" value="Chromosome 1"/>
</dbReference>
<keyword evidence="2" id="KW-0472">Membrane</keyword>
<keyword evidence="2" id="KW-1133">Transmembrane helix</keyword>
<feature type="region of interest" description="Disordered" evidence="1">
    <location>
        <begin position="492"/>
        <end position="518"/>
    </location>
</feature>
<keyword evidence="2" id="KW-0812">Transmembrane</keyword>
<feature type="compositionally biased region" description="Acidic residues" evidence="1">
    <location>
        <begin position="338"/>
        <end position="354"/>
    </location>
</feature>
<reference evidence="4" key="2">
    <citation type="submission" date="2025-08" db="UniProtKB">
        <authorList>
            <consortium name="RefSeq"/>
        </authorList>
    </citation>
    <scope>IDENTIFICATION</scope>
</reference>
<feature type="compositionally biased region" description="Low complexity" evidence="1">
    <location>
        <begin position="428"/>
        <end position="442"/>
    </location>
</feature>
<feature type="compositionally biased region" description="Basic and acidic residues" evidence="1">
    <location>
        <begin position="502"/>
        <end position="518"/>
    </location>
</feature>
<dbReference type="GeneID" id="18613607"/>
<evidence type="ECO:0000313" key="3">
    <source>
        <dbReference type="Proteomes" id="UP000694886"/>
    </source>
</evidence>
<feature type="compositionally biased region" description="Low complexity" evidence="1">
    <location>
        <begin position="355"/>
        <end position="364"/>
    </location>
</feature>
<evidence type="ECO:0000256" key="2">
    <source>
        <dbReference type="SAM" id="Phobius"/>
    </source>
</evidence>
<name>A0AB32VT50_THECC</name>
<evidence type="ECO:0000313" key="4">
    <source>
        <dbReference type="RefSeq" id="XP_007050997.2"/>
    </source>
</evidence>
<dbReference type="Gramene" id="Tc01v2_t025430.1">
    <property type="protein sequence ID" value="Tc01v2_p025430.1"/>
    <property type="gene ID" value="Tc01v2_g025430"/>
</dbReference>